<dbReference type="SUPFAM" id="SSF48452">
    <property type="entry name" value="TPR-like"/>
    <property type="match status" value="1"/>
</dbReference>
<sequence>DTVAVFTGLALERSPNSIASQVRLSEREEEVMTCFERACVIAQIFLQELEKVNKSQLKGAPLLAFPRIYISLLNLFSIKRKPGNSFNNTHTRSIKGSHISSLDFELPYFLEAALQSAYTATKQLAELLLHSLSEDCYWSPLSDPLPEFMKKEDNAYICTTLRRKLQQHSGDNIYSPHDNVEEALLLLLISESMANQDAVISRAPDQKDDRAISLQSTSAVYDLLSITLGRRGQYVMLSESAHAVSVLRECAKLRPADPTVPLLAAKVCIGPLHWLEEGERFAKMVVGMGEDAGEFLAKGFLALGLTYSLQATDATLKSTQDDLHQRALQNLERAHHLAPEDHQIILYISLQLALIRQICDAIEHLQEALKLCKDDMNSLHLLALLFSSQKHYQHALDVMDVALAEYPDCFHLLFTKIKLELVHKGPEEALVTCRHMLHQWQMLYNVSQQSDSEKANSLTETVPVKKNNNVYLTLPDAHDNDSGSQRASSIAASRLEQAMSEITMQSSASKQGPIQLWTTLEQIWLQAAEVFMEQQHLKEAGFCIQEAASLFPTSHAVLYMRGRLAEMNGSLEEAKQLYDEALTVNPSGVEIMNCLGLVLNKLGRRNLAQKVLQDAVQIQSTSHKAWNSLGEVLHAQGKNEAAVECFLTALDLESSSPIIPFTVIPREL</sequence>
<dbReference type="GO" id="GO:0072659">
    <property type="term" value="P:protein localization to plasma membrane"/>
    <property type="evidence" value="ECO:0007669"/>
    <property type="project" value="TreeGrafter"/>
</dbReference>
<dbReference type="FunFam" id="1.25.40.10:FF:000066">
    <property type="entry name" value="Tetratricopeptide repeat domain 7A"/>
    <property type="match status" value="1"/>
</dbReference>
<evidence type="ECO:0000313" key="3">
    <source>
        <dbReference type="EMBL" id="ETE70604.1"/>
    </source>
</evidence>
<feature type="repeat" description="TPR" evidence="1">
    <location>
        <begin position="623"/>
        <end position="656"/>
    </location>
</feature>
<dbReference type="Pfam" id="PF13432">
    <property type="entry name" value="TPR_16"/>
    <property type="match status" value="1"/>
</dbReference>
<dbReference type="SMART" id="SM00028">
    <property type="entry name" value="TPR"/>
    <property type="match status" value="6"/>
</dbReference>
<evidence type="ECO:0000313" key="4">
    <source>
        <dbReference type="Proteomes" id="UP000018936"/>
    </source>
</evidence>
<dbReference type="InterPro" id="IPR051722">
    <property type="entry name" value="Endocytosis_PI4K-reg_protein"/>
</dbReference>
<proteinExistence type="predicted"/>
<gene>
    <name evidence="3" type="primary">TTC7A</name>
    <name evidence="3" type="ORF">L345_03588</name>
</gene>
<dbReference type="PROSITE" id="PS50005">
    <property type="entry name" value="TPR"/>
    <property type="match status" value="2"/>
</dbReference>
<organism evidence="3 4">
    <name type="scientific">Ophiophagus hannah</name>
    <name type="common">King cobra</name>
    <name type="synonym">Naja hannah</name>
    <dbReference type="NCBI Taxonomy" id="8665"/>
    <lineage>
        <taxon>Eukaryota</taxon>
        <taxon>Metazoa</taxon>
        <taxon>Chordata</taxon>
        <taxon>Craniata</taxon>
        <taxon>Vertebrata</taxon>
        <taxon>Euteleostomi</taxon>
        <taxon>Lepidosauria</taxon>
        <taxon>Squamata</taxon>
        <taxon>Bifurcata</taxon>
        <taxon>Unidentata</taxon>
        <taxon>Episquamata</taxon>
        <taxon>Toxicofera</taxon>
        <taxon>Serpentes</taxon>
        <taxon>Colubroidea</taxon>
        <taxon>Elapidae</taxon>
        <taxon>Elapinae</taxon>
        <taxon>Ophiophagus</taxon>
    </lineage>
</organism>
<dbReference type="Gene3D" id="1.25.40.10">
    <property type="entry name" value="Tetratricopeptide repeat domain"/>
    <property type="match status" value="2"/>
</dbReference>
<evidence type="ECO:0000259" key="2">
    <source>
        <dbReference type="Pfam" id="PF19440"/>
    </source>
</evidence>
<dbReference type="Proteomes" id="UP000018936">
    <property type="component" value="Unassembled WGS sequence"/>
</dbReference>
<dbReference type="AlphaFoldDB" id="V8P7S9"/>
<reference evidence="3 4" key="1">
    <citation type="journal article" date="2013" name="Proc. Natl. Acad. Sci. U.S.A.">
        <title>The king cobra genome reveals dynamic gene evolution and adaptation in the snake venom system.</title>
        <authorList>
            <person name="Vonk F.J."/>
            <person name="Casewell N.R."/>
            <person name="Henkel C.V."/>
            <person name="Heimberg A.M."/>
            <person name="Jansen H.J."/>
            <person name="McCleary R.J."/>
            <person name="Kerkkamp H.M."/>
            <person name="Vos R.A."/>
            <person name="Guerreiro I."/>
            <person name="Calvete J.J."/>
            <person name="Wuster W."/>
            <person name="Woods A.E."/>
            <person name="Logan J.M."/>
            <person name="Harrison R.A."/>
            <person name="Castoe T.A."/>
            <person name="de Koning A.P."/>
            <person name="Pollock D.D."/>
            <person name="Yandell M."/>
            <person name="Calderon D."/>
            <person name="Renjifo C."/>
            <person name="Currier R.B."/>
            <person name="Salgado D."/>
            <person name="Pla D."/>
            <person name="Sanz L."/>
            <person name="Hyder A.S."/>
            <person name="Ribeiro J.M."/>
            <person name="Arntzen J.W."/>
            <person name="van den Thillart G.E."/>
            <person name="Boetzer M."/>
            <person name="Pirovano W."/>
            <person name="Dirks R.P."/>
            <person name="Spaink H.P."/>
            <person name="Duboule D."/>
            <person name="McGlinn E."/>
            <person name="Kini R.M."/>
            <person name="Richardson M.K."/>
        </authorList>
    </citation>
    <scope>NUCLEOTIDE SEQUENCE</scope>
    <source>
        <tissue evidence="3">Blood</tissue>
    </source>
</reference>
<accession>V8P7S9</accession>
<dbReference type="InterPro" id="IPR011990">
    <property type="entry name" value="TPR-like_helical_dom_sf"/>
</dbReference>
<keyword evidence="1" id="KW-0802">TPR repeat</keyword>
<feature type="domain" description="Tetratricopeptide repeat protein 7 N-terminal" evidence="2">
    <location>
        <begin position="6"/>
        <end position="55"/>
    </location>
</feature>
<dbReference type="Pfam" id="PF13181">
    <property type="entry name" value="TPR_8"/>
    <property type="match status" value="1"/>
</dbReference>
<name>V8P7S9_OPHHA</name>
<feature type="non-terminal residue" evidence="3">
    <location>
        <position position="1"/>
    </location>
</feature>
<keyword evidence="4" id="KW-1185">Reference proteome</keyword>
<dbReference type="GO" id="GO:0046854">
    <property type="term" value="P:phosphatidylinositol phosphate biosynthetic process"/>
    <property type="evidence" value="ECO:0007669"/>
    <property type="project" value="TreeGrafter"/>
</dbReference>
<protein>
    <submittedName>
        <fullName evidence="3">Tetratricopeptide repeat protein 7A</fullName>
    </submittedName>
</protein>
<feature type="repeat" description="TPR" evidence="1">
    <location>
        <begin position="555"/>
        <end position="588"/>
    </location>
</feature>
<feature type="domain" description="Tetratricopeptide repeat protein 7 N-terminal" evidence="2">
    <location>
        <begin position="119"/>
        <end position="240"/>
    </location>
</feature>
<dbReference type="GO" id="GO:0005886">
    <property type="term" value="C:plasma membrane"/>
    <property type="evidence" value="ECO:0007669"/>
    <property type="project" value="TreeGrafter"/>
</dbReference>
<dbReference type="PANTHER" id="PTHR23083:SF475">
    <property type="entry name" value="TETRATRICOPEPTIDE REPEAT PROTEIN 7A"/>
    <property type="match status" value="1"/>
</dbReference>
<evidence type="ECO:0000256" key="1">
    <source>
        <dbReference type="PROSITE-ProRule" id="PRU00339"/>
    </source>
</evidence>
<dbReference type="OrthoDB" id="29013at2759"/>
<dbReference type="Pfam" id="PF19440">
    <property type="entry name" value="TTC7_N"/>
    <property type="match status" value="2"/>
</dbReference>
<comment type="caution">
    <text evidence="3">The sequence shown here is derived from an EMBL/GenBank/DDBJ whole genome shotgun (WGS) entry which is preliminary data.</text>
</comment>
<dbReference type="EMBL" id="AZIM01000518">
    <property type="protein sequence ID" value="ETE70604.1"/>
    <property type="molecule type" value="Genomic_DNA"/>
</dbReference>
<dbReference type="PANTHER" id="PTHR23083">
    <property type="entry name" value="TETRATRICOPEPTIDE REPEAT PROTEIN, TPR"/>
    <property type="match status" value="1"/>
</dbReference>
<dbReference type="InterPro" id="IPR045819">
    <property type="entry name" value="TTC7_N"/>
</dbReference>
<dbReference type="InterPro" id="IPR019734">
    <property type="entry name" value="TPR_rpt"/>
</dbReference>